<sequence length="172" mass="18861">MIPTLLSERLTLRAPSLGDFEAIAAFRASDRAAFVGGPSTEAQSWQYLAAMIGHWHLRGYGRWIVAETGNEDVALGIVGPLCPVDWPEPEIAWTMFEAGEGEGYAYEATLLARDFAYQTLDWTTAASFVNAANSRSIALAEKLGCHREGSFEHGVFGTMDIWRHPSPEEVLA</sequence>
<dbReference type="Pfam" id="PF13302">
    <property type="entry name" value="Acetyltransf_3"/>
    <property type="match status" value="1"/>
</dbReference>
<name>A0A975YI45_9RHOB</name>
<proteinExistence type="predicted"/>
<accession>A0A975YI45</accession>
<dbReference type="Gene3D" id="3.40.630.30">
    <property type="match status" value="1"/>
</dbReference>
<dbReference type="EMBL" id="JAIMBW010000001">
    <property type="protein sequence ID" value="MBY4894819.1"/>
    <property type="molecule type" value="Genomic_DNA"/>
</dbReference>
<dbReference type="PANTHER" id="PTHR43792">
    <property type="entry name" value="GNAT FAMILY, PUTATIVE (AFU_ORTHOLOGUE AFUA_3G00765)-RELATED-RELATED"/>
    <property type="match status" value="1"/>
</dbReference>
<reference evidence="2 3" key="1">
    <citation type="submission" date="2021-07" db="EMBL/GenBank/DDBJ databases">
        <title>Karlodiniumbacter phycospheric gen. nov., sp. nov., a phycosphere bacterium isolated from karlodinium veneficum.</title>
        <authorList>
            <person name="Peng Y."/>
            <person name="Jiang L."/>
            <person name="Lee J."/>
        </authorList>
    </citation>
    <scope>NUCLEOTIDE SEQUENCE</scope>
    <source>
        <strain evidence="2 3">N5</strain>
    </source>
</reference>
<gene>
    <name evidence="2" type="ORF">KUL25_18840</name>
</gene>
<dbReference type="GO" id="GO:0016747">
    <property type="term" value="F:acyltransferase activity, transferring groups other than amino-acyl groups"/>
    <property type="evidence" value="ECO:0007669"/>
    <property type="project" value="InterPro"/>
</dbReference>
<protein>
    <submittedName>
        <fullName evidence="2">GNAT family N-acetyltransferase</fullName>
    </submittedName>
</protein>
<dbReference type="InterPro" id="IPR000182">
    <property type="entry name" value="GNAT_dom"/>
</dbReference>
<dbReference type="EMBL" id="CP078073">
    <property type="protein sequence ID" value="QXL90127.1"/>
    <property type="molecule type" value="Genomic_DNA"/>
</dbReference>
<organism evidence="2">
    <name type="scientific">Gymnodinialimonas phycosphaerae</name>
    <dbReference type="NCBI Taxonomy" id="2841589"/>
    <lineage>
        <taxon>Bacteria</taxon>
        <taxon>Pseudomonadati</taxon>
        <taxon>Pseudomonadota</taxon>
        <taxon>Alphaproteobacteria</taxon>
        <taxon>Rhodobacterales</taxon>
        <taxon>Paracoccaceae</taxon>
        <taxon>Gymnodinialimonas</taxon>
    </lineage>
</organism>
<dbReference type="AlphaFoldDB" id="A0A975YI45"/>
<dbReference type="InterPro" id="IPR016181">
    <property type="entry name" value="Acyl_CoA_acyltransferase"/>
</dbReference>
<keyword evidence="3" id="KW-1185">Reference proteome</keyword>
<dbReference type="SUPFAM" id="SSF55729">
    <property type="entry name" value="Acyl-CoA N-acyltransferases (Nat)"/>
    <property type="match status" value="1"/>
</dbReference>
<feature type="domain" description="N-acetyltransferase" evidence="1">
    <location>
        <begin position="9"/>
        <end position="145"/>
    </location>
</feature>
<dbReference type="InterPro" id="IPR051531">
    <property type="entry name" value="N-acetyltransferase"/>
</dbReference>
<dbReference type="PANTHER" id="PTHR43792:SF1">
    <property type="entry name" value="N-ACETYLTRANSFERASE DOMAIN-CONTAINING PROTEIN"/>
    <property type="match status" value="1"/>
</dbReference>
<evidence type="ECO:0000313" key="3">
    <source>
        <dbReference type="Proteomes" id="UP000693972"/>
    </source>
</evidence>
<dbReference type="Proteomes" id="UP000693972">
    <property type="component" value="Unassembled WGS sequence"/>
</dbReference>
<evidence type="ECO:0000259" key="1">
    <source>
        <dbReference type="Pfam" id="PF13302"/>
    </source>
</evidence>
<evidence type="ECO:0000313" key="2">
    <source>
        <dbReference type="EMBL" id="QXL90127.1"/>
    </source>
</evidence>